<protein>
    <recommendedName>
        <fullName evidence="6 7">Thioredoxin</fullName>
    </recommendedName>
</protein>
<reference evidence="11 12" key="1">
    <citation type="submission" date="2019-12" db="EMBL/GenBank/DDBJ databases">
        <title>Genome sequenceing of Clostridium bovifaecis.</title>
        <authorList>
            <person name="Yao Y."/>
        </authorList>
    </citation>
    <scope>NUCLEOTIDE SEQUENCE [LARGE SCALE GENOMIC DNA]</scope>
    <source>
        <strain evidence="11 12">BXX</strain>
    </source>
</reference>
<dbReference type="InterPro" id="IPR005746">
    <property type="entry name" value="Thioredoxin"/>
</dbReference>
<evidence type="ECO:0000313" key="11">
    <source>
        <dbReference type="EMBL" id="QGU95795.1"/>
    </source>
</evidence>
<evidence type="ECO:0000256" key="4">
    <source>
        <dbReference type="ARBA" id="ARBA00023157"/>
    </source>
</evidence>
<evidence type="ECO:0000256" key="1">
    <source>
        <dbReference type="ARBA" id="ARBA00008987"/>
    </source>
</evidence>
<feature type="site" description="Deprotonates C-terminal active site Cys" evidence="8">
    <location>
        <position position="24"/>
    </location>
</feature>
<evidence type="ECO:0000256" key="2">
    <source>
        <dbReference type="ARBA" id="ARBA00022448"/>
    </source>
</evidence>
<dbReference type="InterPro" id="IPR013766">
    <property type="entry name" value="Thioredoxin_domain"/>
</dbReference>
<evidence type="ECO:0000256" key="9">
    <source>
        <dbReference type="PIRSR" id="PIRSR000077-4"/>
    </source>
</evidence>
<evidence type="ECO:0000313" key="12">
    <source>
        <dbReference type="Proteomes" id="UP000422764"/>
    </source>
</evidence>
<feature type="site" description="Contributes to redox potential value" evidence="8">
    <location>
        <position position="31"/>
    </location>
</feature>
<accession>A0A6I6FD65</accession>
<dbReference type="PROSITE" id="PS51352">
    <property type="entry name" value="THIOREDOXIN_2"/>
    <property type="match status" value="1"/>
</dbReference>
<keyword evidence="5 9" id="KW-0676">Redox-active center</keyword>
<dbReference type="PANTHER" id="PTHR45663:SF11">
    <property type="entry name" value="GEO12009P1"/>
    <property type="match status" value="1"/>
</dbReference>
<feature type="site" description="Contributes to redox potential value" evidence="8">
    <location>
        <position position="32"/>
    </location>
</feature>
<name>A0A6I6FD65_9CLOT</name>
<dbReference type="NCBIfam" id="TIGR01068">
    <property type="entry name" value="thioredoxin"/>
    <property type="match status" value="1"/>
</dbReference>
<dbReference type="CDD" id="cd02947">
    <property type="entry name" value="TRX_family"/>
    <property type="match status" value="1"/>
</dbReference>
<feature type="active site" description="Nucleophile" evidence="8">
    <location>
        <position position="30"/>
    </location>
</feature>
<dbReference type="SUPFAM" id="SSF52833">
    <property type="entry name" value="Thioredoxin-like"/>
    <property type="match status" value="1"/>
</dbReference>
<dbReference type="PANTHER" id="PTHR45663">
    <property type="entry name" value="GEO12009P1"/>
    <property type="match status" value="1"/>
</dbReference>
<sequence length="106" mass="12418">MVKNIMNQALLDKEIKDDIHVVVDFWASFCNPCRMLEPVFEEAARELEGKAKFIKMNIFDHEEVSRRFQITTVPAVFIFKNGEVIDKSVGFKPKEVMIKWIEENLI</sequence>
<gene>
    <name evidence="11" type="primary">trxA</name>
    <name evidence="11" type="ORF">GOM49_12445</name>
</gene>
<evidence type="ECO:0000256" key="5">
    <source>
        <dbReference type="ARBA" id="ARBA00023284"/>
    </source>
</evidence>
<dbReference type="Proteomes" id="UP000422764">
    <property type="component" value="Chromosome"/>
</dbReference>
<keyword evidence="2" id="KW-0813">Transport</keyword>
<comment type="similarity">
    <text evidence="1 7">Belongs to the thioredoxin family.</text>
</comment>
<organism evidence="11 12">
    <name type="scientific">Clostridium bovifaecis</name>
    <dbReference type="NCBI Taxonomy" id="2184719"/>
    <lineage>
        <taxon>Bacteria</taxon>
        <taxon>Bacillati</taxon>
        <taxon>Bacillota</taxon>
        <taxon>Clostridia</taxon>
        <taxon>Eubacteriales</taxon>
        <taxon>Clostridiaceae</taxon>
        <taxon>Clostridium</taxon>
    </lineage>
</organism>
<dbReference type="PIRSF" id="PIRSF000077">
    <property type="entry name" value="Thioredoxin"/>
    <property type="match status" value="1"/>
</dbReference>
<feature type="disulfide bond" description="Redox-active" evidence="9">
    <location>
        <begin position="30"/>
        <end position="33"/>
    </location>
</feature>
<proteinExistence type="inferred from homology"/>
<evidence type="ECO:0000259" key="10">
    <source>
        <dbReference type="PROSITE" id="PS51352"/>
    </source>
</evidence>
<dbReference type="AlphaFoldDB" id="A0A6I6FD65"/>
<evidence type="ECO:0000256" key="7">
    <source>
        <dbReference type="PIRNR" id="PIRNR000077"/>
    </source>
</evidence>
<dbReference type="Gene3D" id="3.40.30.10">
    <property type="entry name" value="Glutaredoxin"/>
    <property type="match status" value="1"/>
</dbReference>
<feature type="active site" description="Nucleophile" evidence="8">
    <location>
        <position position="33"/>
    </location>
</feature>
<dbReference type="GO" id="GO:0005737">
    <property type="term" value="C:cytoplasm"/>
    <property type="evidence" value="ECO:0007669"/>
    <property type="project" value="TreeGrafter"/>
</dbReference>
<keyword evidence="12" id="KW-1185">Reference proteome</keyword>
<dbReference type="InterPro" id="IPR036249">
    <property type="entry name" value="Thioredoxin-like_sf"/>
</dbReference>
<feature type="domain" description="Thioredoxin" evidence="10">
    <location>
        <begin position="1"/>
        <end position="106"/>
    </location>
</feature>
<evidence type="ECO:0000256" key="6">
    <source>
        <dbReference type="NCBIfam" id="TIGR01068"/>
    </source>
</evidence>
<evidence type="ECO:0000256" key="8">
    <source>
        <dbReference type="PIRSR" id="PIRSR000077-1"/>
    </source>
</evidence>
<evidence type="ECO:0000256" key="3">
    <source>
        <dbReference type="ARBA" id="ARBA00022982"/>
    </source>
</evidence>
<dbReference type="GO" id="GO:0015035">
    <property type="term" value="F:protein-disulfide reductase activity"/>
    <property type="evidence" value="ECO:0007669"/>
    <property type="project" value="UniProtKB-UniRule"/>
</dbReference>
<keyword evidence="4 9" id="KW-1015">Disulfide bond</keyword>
<keyword evidence="3" id="KW-0249">Electron transport</keyword>
<dbReference type="Pfam" id="PF00085">
    <property type="entry name" value="Thioredoxin"/>
    <property type="match status" value="1"/>
</dbReference>
<dbReference type="EMBL" id="CP046522">
    <property type="protein sequence ID" value="QGU95795.1"/>
    <property type="molecule type" value="Genomic_DNA"/>
</dbReference>